<evidence type="ECO:0000256" key="7">
    <source>
        <dbReference type="ARBA" id="ARBA00022898"/>
    </source>
</evidence>
<dbReference type="GO" id="GO:0031071">
    <property type="term" value="F:cysteine desulfurase activity"/>
    <property type="evidence" value="ECO:0007669"/>
    <property type="project" value="UniProtKB-EC"/>
</dbReference>
<comment type="cofactor">
    <cofactor evidence="1 9">
        <name>pyridoxal 5'-phosphate</name>
        <dbReference type="ChEBI" id="CHEBI:597326"/>
    </cofactor>
</comment>
<dbReference type="EMBL" id="LCUJ01000004">
    <property type="protein sequence ID" value="OCL98891.1"/>
    <property type="molecule type" value="Genomic_DNA"/>
</dbReference>
<dbReference type="InterPro" id="IPR016454">
    <property type="entry name" value="Cysteine_dSase"/>
</dbReference>
<dbReference type="SUPFAM" id="SSF53383">
    <property type="entry name" value="PLP-dependent transferases"/>
    <property type="match status" value="1"/>
</dbReference>
<keyword evidence="7" id="KW-0663">Pyridoxal phosphate</keyword>
<evidence type="ECO:0000256" key="2">
    <source>
        <dbReference type="ARBA" id="ARBA00002824"/>
    </source>
</evidence>
<dbReference type="PIRSF" id="PIRSF005572">
    <property type="entry name" value="NifS"/>
    <property type="match status" value="1"/>
</dbReference>
<evidence type="ECO:0000313" key="12">
    <source>
        <dbReference type="Proteomes" id="UP000093281"/>
    </source>
</evidence>
<evidence type="ECO:0000256" key="6">
    <source>
        <dbReference type="ARBA" id="ARBA00022679"/>
    </source>
</evidence>
<dbReference type="PANTHER" id="PTHR43586:SF8">
    <property type="entry name" value="CYSTEINE DESULFURASE 1, CHLOROPLASTIC"/>
    <property type="match status" value="1"/>
</dbReference>
<comment type="caution">
    <text evidence="11">The sequence shown here is derived from an EMBL/GenBank/DDBJ whole genome shotgun (WGS) entry which is preliminary data.</text>
</comment>
<evidence type="ECO:0000256" key="3">
    <source>
        <dbReference type="ARBA" id="ARBA00010447"/>
    </source>
</evidence>
<dbReference type="EC" id="2.8.1.7" evidence="4"/>
<dbReference type="Proteomes" id="UP000093281">
    <property type="component" value="Unassembled WGS sequence"/>
</dbReference>
<gene>
    <name evidence="11" type="primary">sufS</name>
    <name evidence="11" type="ORF">AAX29_01401</name>
</gene>
<dbReference type="AlphaFoldDB" id="A0A1C0B6E9"/>
<dbReference type="Gene3D" id="3.40.640.10">
    <property type="entry name" value="Type I PLP-dependent aspartate aminotransferase-like (Major domain)"/>
    <property type="match status" value="1"/>
</dbReference>
<evidence type="ECO:0000256" key="1">
    <source>
        <dbReference type="ARBA" id="ARBA00001933"/>
    </source>
</evidence>
<dbReference type="OrthoDB" id="9808002at2"/>
<proteinExistence type="inferred from homology"/>
<organism evidence="11 12">
    <name type="scientific">Aliarcobacter thereius</name>
    <dbReference type="NCBI Taxonomy" id="544718"/>
    <lineage>
        <taxon>Bacteria</taxon>
        <taxon>Pseudomonadati</taxon>
        <taxon>Campylobacterota</taxon>
        <taxon>Epsilonproteobacteria</taxon>
        <taxon>Campylobacterales</taxon>
        <taxon>Arcobacteraceae</taxon>
        <taxon>Aliarcobacter</taxon>
    </lineage>
</organism>
<dbReference type="GO" id="GO:0006534">
    <property type="term" value="P:cysteine metabolic process"/>
    <property type="evidence" value="ECO:0007669"/>
    <property type="project" value="InterPro"/>
</dbReference>
<evidence type="ECO:0000256" key="4">
    <source>
        <dbReference type="ARBA" id="ARBA00012239"/>
    </source>
</evidence>
<evidence type="ECO:0000313" key="11">
    <source>
        <dbReference type="EMBL" id="OCL98891.1"/>
    </source>
</evidence>
<protein>
    <recommendedName>
        <fullName evidence="5">Probable cysteine desulfurase</fullName>
        <ecNumber evidence="4">2.8.1.7</ecNumber>
    </recommendedName>
</protein>
<dbReference type="InterPro" id="IPR020578">
    <property type="entry name" value="Aminotrans_V_PyrdxlP_BS"/>
</dbReference>
<dbReference type="Pfam" id="PF00266">
    <property type="entry name" value="Aminotran_5"/>
    <property type="match status" value="1"/>
</dbReference>
<dbReference type="InterPro" id="IPR010970">
    <property type="entry name" value="Cys_dSase_SufS"/>
</dbReference>
<sequence length="395" mass="44680">MYKKDFPFFSKSKTIYLDNGATTQKPKSVIDSTLKYYNEYCSNTHRSGFGDAAIATTEFEKTREVLQKFINANKKEEIIFTSGVTQSINFIASSFAKKFKTVIISSLEHHANIVPWHMQNRTLGNGLLVVNCDSNLDFDYNHFEELLKENPNSFVSVAHVTNAFGVVYDIKKIVSLAHKYQSVVLIDGAQSLSSFKIDVQDINCDFFAISAHKTFGPTGVGAIYIKEKFFDEVEPYITGGASIHTVDFEKGTNFLSSPYKFEAGTQNIAGVIAFKESLNYIDNITYENIKKRKDELLIYLNDELKKLPDIIFYNDIKNCNGSRSFNFKGIMHDDISILLDKMGIALRVGHHCAMPIMNKLNIKGTIRVSLAFYNDFEDIDKLIVALKRALSMLKD</sequence>
<dbReference type="RefSeq" id="WP_066186583.1">
    <property type="nucleotide sequence ID" value="NZ_LCUJ01000004.1"/>
</dbReference>
<evidence type="ECO:0000256" key="9">
    <source>
        <dbReference type="RuleBase" id="RU004504"/>
    </source>
</evidence>
<keyword evidence="6 11" id="KW-0808">Transferase</keyword>
<comment type="catalytic activity">
    <reaction evidence="8">
        <text>(sulfur carrier)-H + L-cysteine = (sulfur carrier)-SH + L-alanine</text>
        <dbReference type="Rhea" id="RHEA:43892"/>
        <dbReference type="Rhea" id="RHEA-COMP:14737"/>
        <dbReference type="Rhea" id="RHEA-COMP:14739"/>
        <dbReference type="ChEBI" id="CHEBI:29917"/>
        <dbReference type="ChEBI" id="CHEBI:35235"/>
        <dbReference type="ChEBI" id="CHEBI:57972"/>
        <dbReference type="ChEBI" id="CHEBI:64428"/>
        <dbReference type="EC" id="2.8.1.7"/>
    </reaction>
</comment>
<dbReference type="GO" id="GO:0030170">
    <property type="term" value="F:pyridoxal phosphate binding"/>
    <property type="evidence" value="ECO:0007669"/>
    <property type="project" value="InterPro"/>
</dbReference>
<dbReference type="InterPro" id="IPR015424">
    <property type="entry name" value="PyrdxlP-dep_Trfase"/>
</dbReference>
<reference evidence="12" key="1">
    <citation type="submission" date="2015-05" db="EMBL/GenBank/DDBJ databases">
        <authorList>
            <person name="Rovetto F."/>
            <person name="Cocolin L."/>
            <person name="Illeghems K."/>
            <person name="Van Nieuwerburgh F."/>
            <person name="Houf K."/>
        </authorList>
    </citation>
    <scope>NUCLEOTIDE SEQUENCE [LARGE SCALE GENOMIC DNA]</scope>
    <source>
        <strain evidence="12">DU22</strain>
    </source>
</reference>
<dbReference type="CDD" id="cd06453">
    <property type="entry name" value="SufS_like"/>
    <property type="match status" value="1"/>
</dbReference>
<dbReference type="InterPro" id="IPR000192">
    <property type="entry name" value="Aminotrans_V_dom"/>
</dbReference>
<accession>A0A1C0B6E9</accession>
<dbReference type="PANTHER" id="PTHR43586">
    <property type="entry name" value="CYSTEINE DESULFURASE"/>
    <property type="match status" value="1"/>
</dbReference>
<evidence type="ECO:0000256" key="5">
    <source>
        <dbReference type="ARBA" id="ARBA00021850"/>
    </source>
</evidence>
<evidence type="ECO:0000259" key="10">
    <source>
        <dbReference type="Pfam" id="PF00266"/>
    </source>
</evidence>
<feature type="domain" description="Aminotransferase class V" evidence="10">
    <location>
        <begin position="15"/>
        <end position="382"/>
    </location>
</feature>
<dbReference type="Gene3D" id="3.90.1150.10">
    <property type="entry name" value="Aspartate Aminotransferase, domain 1"/>
    <property type="match status" value="1"/>
</dbReference>
<name>A0A1C0B6E9_9BACT</name>
<dbReference type="PROSITE" id="PS00595">
    <property type="entry name" value="AA_TRANSFER_CLASS_5"/>
    <property type="match status" value="1"/>
</dbReference>
<dbReference type="InterPro" id="IPR015421">
    <property type="entry name" value="PyrdxlP-dep_Trfase_major"/>
</dbReference>
<dbReference type="STRING" id="544718.AAX25_01092"/>
<comment type="function">
    <text evidence="2">Catalyzes the removal of elemental sulfur and selenium atoms from L-cysteine, L-cystine, L-selenocysteine, and L-selenocystine to produce L-alanine.</text>
</comment>
<comment type="similarity">
    <text evidence="3">Belongs to the class-V pyridoxal-phosphate-dependent aminotransferase family. Csd subfamily.</text>
</comment>
<dbReference type="PATRIC" id="fig|544718.51.peg.1374"/>
<dbReference type="InterPro" id="IPR015422">
    <property type="entry name" value="PyrdxlP-dep_Trfase_small"/>
</dbReference>
<evidence type="ECO:0000256" key="8">
    <source>
        <dbReference type="ARBA" id="ARBA00050776"/>
    </source>
</evidence>